<dbReference type="GO" id="GO:0006004">
    <property type="term" value="P:fucose metabolic process"/>
    <property type="evidence" value="ECO:0007669"/>
    <property type="project" value="InterPro"/>
</dbReference>
<evidence type="ECO:0000313" key="9">
    <source>
        <dbReference type="EMBL" id="MBG6134038.1"/>
    </source>
</evidence>
<accession>A0A8J7GM04</accession>
<dbReference type="SUPFAM" id="SSF51445">
    <property type="entry name" value="(Trans)glycosidases"/>
    <property type="match status" value="1"/>
</dbReference>
<dbReference type="InterPro" id="IPR016286">
    <property type="entry name" value="FUC_metazoa-typ"/>
</dbReference>
<keyword evidence="6 9" id="KW-0326">Glycosidase</keyword>
<dbReference type="SMART" id="SM00812">
    <property type="entry name" value="Alpha_L_fucos"/>
    <property type="match status" value="1"/>
</dbReference>
<keyword evidence="5 9" id="KW-0378">Hydrolase</keyword>
<gene>
    <name evidence="9" type="ORF">IW245_000232</name>
</gene>
<keyword evidence="10" id="KW-1185">Reference proteome</keyword>
<evidence type="ECO:0000256" key="4">
    <source>
        <dbReference type="ARBA" id="ARBA00022729"/>
    </source>
</evidence>
<evidence type="ECO:0000256" key="2">
    <source>
        <dbReference type="ARBA" id="ARBA00007951"/>
    </source>
</evidence>
<sequence>MSDTTWFNRLGLGLFVHWGHAATRGWELSWQMTGGVHLQEPPLAAVGCEEYFDNAATFQPDLFDPDDWAERAWNAGARYVVFTTKHHDGYAMFDSALSDHTSAKLAGHDFTREVVDAFRSRGFRIGLYFSIVDWHHEDYPRYTDATVPKPYVVGSHPRATPEAFERYRQFMLGQLNELLTGYGQIDILWLDGEFEYSPAEWRFDEIRQFIRDRQPDCMVNDRCLGHGDFVTPEQQLPVAAPSKPWECCLTMNSTWGYVPDDDSWKSARALLHSFVEAASMGGNLLLNVGPTGRGELPAQAVERLDAFADWMATHAESVRDVEPGLQLWQFHGPSTRRVNADGGERLYLHLVMRPYEHIVARGLPVRRITAVTLLGDGGPLPFKVTSQLKDVHAQNPDPTGELVVDIAPERLDALCSVIAIDLAPATGQS</sequence>
<dbReference type="PANTHER" id="PTHR10030">
    <property type="entry name" value="ALPHA-L-FUCOSIDASE"/>
    <property type="match status" value="1"/>
</dbReference>
<organism evidence="9 10">
    <name type="scientific">Longispora fulva</name>
    <dbReference type="NCBI Taxonomy" id="619741"/>
    <lineage>
        <taxon>Bacteria</taxon>
        <taxon>Bacillati</taxon>
        <taxon>Actinomycetota</taxon>
        <taxon>Actinomycetes</taxon>
        <taxon>Micromonosporales</taxon>
        <taxon>Micromonosporaceae</taxon>
        <taxon>Longispora</taxon>
    </lineage>
</organism>
<dbReference type="PANTHER" id="PTHR10030:SF37">
    <property type="entry name" value="ALPHA-L-FUCOSIDASE-RELATED"/>
    <property type="match status" value="1"/>
</dbReference>
<dbReference type="Proteomes" id="UP000622552">
    <property type="component" value="Unassembled WGS sequence"/>
</dbReference>
<dbReference type="RefSeq" id="WP_197001322.1">
    <property type="nucleotide sequence ID" value="NZ_BONS01000044.1"/>
</dbReference>
<dbReference type="PRINTS" id="PR00741">
    <property type="entry name" value="GLHYDRLASE29"/>
</dbReference>
<reference evidence="9" key="1">
    <citation type="submission" date="2020-11" db="EMBL/GenBank/DDBJ databases">
        <title>Sequencing the genomes of 1000 actinobacteria strains.</title>
        <authorList>
            <person name="Klenk H.-P."/>
        </authorList>
    </citation>
    <scope>NUCLEOTIDE SEQUENCE</scope>
    <source>
        <strain evidence="9">DSM 45356</strain>
    </source>
</reference>
<dbReference type="AlphaFoldDB" id="A0A8J7GM04"/>
<evidence type="ECO:0000313" key="10">
    <source>
        <dbReference type="Proteomes" id="UP000622552"/>
    </source>
</evidence>
<keyword evidence="4" id="KW-0732">Signal</keyword>
<dbReference type="GO" id="GO:0005764">
    <property type="term" value="C:lysosome"/>
    <property type="evidence" value="ECO:0007669"/>
    <property type="project" value="TreeGrafter"/>
</dbReference>
<dbReference type="GO" id="GO:0016139">
    <property type="term" value="P:glycoside catabolic process"/>
    <property type="evidence" value="ECO:0007669"/>
    <property type="project" value="TreeGrafter"/>
</dbReference>
<dbReference type="InterPro" id="IPR000933">
    <property type="entry name" value="Glyco_hydro_29"/>
</dbReference>
<dbReference type="EMBL" id="JADOUF010000001">
    <property type="protein sequence ID" value="MBG6134038.1"/>
    <property type="molecule type" value="Genomic_DNA"/>
</dbReference>
<dbReference type="InterPro" id="IPR057739">
    <property type="entry name" value="Glyco_hydro_29_N"/>
</dbReference>
<evidence type="ECO:0000256" key="7">
    <source>
        <dbReference type="PIRSR" id="PIRSR001092-1"/>
    </source>
</evidence>
<evidence type="ECO:0000256" key="1">
    <source>
        <dbReference type="ARBA" id="ARBA00004071"/>
    </source>
</evidence>
<feature type="site" description="May be important for catalysis" evidence="7">
    <location>
        <position position="248"/>
    </location>
</feature>
<dbReference type="PIRSF" id="PIRSF001092">
    <property type="entry name" value="Alpha-L-fucosidase"/>
    <property type="match status" value="1"/>
</dbReference>
<evidence type="ECO:0000256" key="6">
    <source>
        <dbReference type="ARBA" id="ARBA00023295"/>
    </source>
</evidence>
<proteinExistence type="inferred from homology"/>
<feature type="domain" description="Glycoside hydrolase family 29 N-terminal" evidence="8">
    <location>
        <begin position="5"/>
        <end position="316"/>
    </location>
</feature>
<dbReference type="EC" id="3.2.1.51" evidence="3"/>
<protein>
    <recommendedName>
        <fullName evidence="3">alpha-L-fucosidase</fullName>
        <ecNumber evidence="3">3.2.1.51</ecNumber>
    </recommendedName>
</protein>
<evidence type="ECO:0000259" key="8">
    <source>
        <dbReference type="Pfam" id="PF01120"/>
    </source>
</evidence>
<comment type="caution">
    <text evidence="9">The sequence shown here is derived from an EMBL/GenBank/DDBJ whole genome shotgun (WGS) entry which is preliminary data.</text>
</comment>
<dbReference type="GO" id="GO:0004560">
    <property type="term" value="F:alpha-L-fucosidase activity"/>
    <property type="evidence" value="ECO:0007669"/>
    <property type="project" value="UniProtKB-EC"/>
</dbReference>
<evidence type="ECO:0000256" key="5">
    <source>
        <dbReference type="ARBA" id="ARBA00022801"/>
    </source>
</evidence>
<comment type="function">
    <text evidence="1">Alpha-L-fucosidase is responsible for hydrolyzing the alpha-1,6-linked fucose joined to the reducing-end N-acetylglucosamine of the carbohydrate moieties of glycoproteins.</text>
</comment>
<evidence type="ECO:0000256" key="3">
    <source>
        <dbReference type="ARBA" id="ARBA00012662"/>
    </source>
</evidence>
<comment type="similarity">
    <text evidence="2">Belongs to the glycosyl hydrolase 29 family.</text>
</comment>
<dbReference type="InterPro" id="IPR017853">
    <property type="entry name" value="GH"/>
</dbReference>
<name>A0A8J7GM04_9ACTN</name>
<dbReference type="Pfam" id="PF01120">
    <property type="entry name" value="Alpha_L_fucos"/>
    <property type="match status" value="1"/>
</dbReference>
<dbReference type="Gene3D" id="3.20.20.80">
    <property type="entry name" value="Glycosidases"/>
    <property type="match status" value="1"/>
</dbReference>